<keyword evidence="7" id="KW-1185">Reference proteome</keyword>
<evidence type="ECO:0000313" key="6">
    <source>
        <dbReference type="EMBL" id="QGZ95067.1"/>
    </source>
</evidence>
<proteinExistence type="predicted"/>
<keyword evidence="2 5" id="KW-0812">Transmembrane</keyword>
<dbReference type="AlphaFoldDB" id="A0A6I6MQL2"/>
<dbReference type="SUPFAM" id="SSF158442">
    <property type="entry name" value="DsbB-like"/>
    <property type="match status" value="1"/>
</dbReference>
<dbReference type="PIRSF" id="PIRSF033913">
    <property type="entry name" value="S-S_format_DsbB"/>
    <property type="match status" value="1"/>
</dbReference>
<evidence type="ECO:0000256" key="1">
    <source>
        <dbReference type="ARBA" id="ARBA00004141"/>
    </source>
</evidence>
<evidence type="ECO:0000256" key="2">
    <source>
        <dbReference type="ARBA" id="ARBA00022692"/>
    </source>
</evidence>
<feature type="transmembrane region" description="Helical" evidence="5">
    <location>
        <begin position="12"/>
        <end position="37"/>
    </location>
</feature>
<feature type="transmembrane region" description="Helical" evidence="5">
    <location>
        <begin position="140"/>
        <end position="160"/>
    </location>
</feature>
<protein>
    <submittedName>
        <fullName evidence="6">Disulfide bond formation protein B</fullName>
    </submittedName>
</protein>
<dbReference type="Proteomes" id="UP000431269">
    <property type="component" value="Chromosome"/>
</dbReference>
<dbReference type="GO" id="GO:0006457">
    <property type="term" value="P:protein folding"/>
    <property type="evidence" value="ECO:0007669"/>
    <property type="project" value="InterPro"/>
</dbReference>
<dbReference type="InterPro" id="IPR024199">
    <property type="entry name" value="Uncharacterised_DsbB"/>
</dbReference>
<organism evidence="6 7">
    <name type="scientific">Terricaulis silvestris</name>
    <dbReference type="NCBI Taxonomy" id="2686094"/>
    <lineage>
        <taxon>Bacteria</taxon>
        <taxon>Pseudomonadati</taxon>
        <taxon>Pseudomonadota</taxon>
        <taxon>Alphaproteobacteria</taxon>
        <taxon>Caulobacterales</taxon>
        <taxon>Caulobacteraceae</taxon>
        <taxon>Terricaulis</taxon>
    </lineage>
</organism>
<dbReference type="GO" id="GO:0016020">
    <property type="term" value="C:membrane"/>
    <property type="evidence" value="ECO:0007669"/>
    <property type="project" value="UniProtKB-SubCell"/>
</dbReference>
<keyword evidence="4 5" id="KW-0472">Membrane</keyword>
<sequence length="165" mass="17987">MNALADRLRPIWPLLMLLASGAMLAAAHLYFQCYLGLTPCPLCLDQRNWHWGVVGVSALALLVVRWKPGLLRWAVLIIGLALLGSAAQGAYHVAVEQHWVIAQCDARGAVGQIRPLDFEGTFEVPKCDEIAWSMWGISMAGWNASISLLLALASFLVAALPERKA</sequence>
<evidence type="ECO:0000256" key="4">
    <source>
        <dbReference type="ARBA" id="ARBA00023136"/>
    </source>
</evidence>
<dbReference type="Gene3D" id="1.20.1550.10">
    <property type="entry name" value="DsbB-like"/>
    <property type="match status" value="1"/>
</dbReference>
<dbReference type="InterPro" id="IPR003752">
    <property type="entry name" value="DiS_bond_form_DsbB/BdbC"/>
</dbReference>
<accession>A0A6I6MQL2</accession>
<gene>
    <name evidence="6" type="ORF">DSM104635_01908</name>
</gene>
<dbReference type="KEGG" id="tsv:DSM104635_01908"/>
<dbReference type="GO" id="GO:0015035">
    <property type="term" value="F:protein-disulfide reductase activity"/>
    <property type="evidence" value="ECO:0007669"/>
    <property type="project" value="InterPro"/>
</dbReference>
<evidence type="ECO:0000256" key="5">
    <source>
        <dbReference type="SAM" id="Phobius"/>
    </source>
</evidence>
<dbReference type="EMBL" id="CP047045">
    <property type="protein sequence ID" value="QGZ95067.1"/>
    <property type="molecule type" value="Genomic_DNA"/>
</dbReference>
<dbReference type="Pfam" id="PF02600">
    <property type="entry name" value="DsbB"/>
    <property type="match status" value="1"/>
</dbReference>
<reference evidence="7" key="1">
    <citation type="submission" date="2019-12" db="EMBL/GenBank/DDBJ databases">
        <title>Complete genome of Terracaulis silvestris 0127_4.</title>
        <authorList>
            <person name="Vieira S."/>
            <person name="Riedel T."/>
            <person name="Sproer C."/>
            <person name="Pascual J."/>
            <person name="Boedeker C."/>
            <person name="Overmann J."/>
        </authorList>
    </citation>
    <scope>NUCLEOTIDE SEQUENCE [LARGE SCALE GENOMIC DNA]</scope>
    <source>
        <strain evidence="7">0127_4</strain>
    </source>
</reference>
<feature type="transmembrane region" description="Helical" evidence="5">
    <location>
        <begin position="73"/>
        <end position="91"/>
    </location>
</feature>
<keyword evidence="3 5" id="KW-1133">Transmembrane helix</keyword>
<evidence type="ECO:0000313" key="7">
    <source>
        <dbReference type="Proteomes" id="UP000431269"/>
    </source>
</evidence>
<dbReference type="InterPro" id="IPR023380">
    <property type="entry name" value="DsbB-like_sf"/>
</dbReference>
<comment type="subcellular location">
    <subcellularLocation>
        <location evidence="1">Membrane</location>
        <topology evidence="1">Multi-pass membrane protein</topology>
    </subcellularLocation>
</comment>
<dbReference type="RefSeq" id="WP_158765956.1">
    <property type="nucleotide sequence ID" value="NZ_CP047045.1"/>
</dbReference>
<name>A0A6I6MQL2_9CAUL</name>
<feature type="transmembrane region" description="Helical" evidence="5">
    <location>
        <begin position="49"/>
        <end position="66"/>
    </location>
</feature>
<evidence type="ECO:0000256" key="3">
    <source>
        <dbReference type="ARBA" id="ARBA00022989"/>
    </source>
</evidence>